<name>G5HE79_9FIRM</name>
<evidence type="ECO:0000313" key="1">
    <source>
        <dbReference type="EMBL" id="EHF00306.1"/>
    </source>
</evidence>
<dbReference type="HOGENOM" id="CLU_2367869_0_0_9"/>
<reference evidence="1 2" key="1">
    <citation type="submission" date="2011-08" db="EMBL/GenBank/DDBJ databases">
        <title>The Genome Sequence of Clostridium citroniae WAL-17108.</title>
        <authorList>
            <consortium name="The Broad Institute Genome Sequencing Platform"/>
            <person name="Earl A."/>
            <person name="Ward D."/>
            <person name="Feldgarden M."/>
            <person name="Gevers D."/>
            <person name="Finegold S.M."/>
            <person name="Summanen P.H."/>
            <person name="Molitoris D.R."/>
            <person name="Vaisanen M.L."/>
            <person name="Daigneault M."/>
            <person name="Allen-Vercoe E."/>
            <person name="Young S.K."/>
            <person name="Zeng Q."/>
            <person name="Gargeya S."/>
            <person name="Fitzgerald M."/>
            <person name="Haas B."/>
            <person name="Abouelleil A."/>
            <person name="Alvarado L."/>
            <person name="Arachchi H.M."/>
            <person name="Berlin A."/>
            <person name="Brown A."/>
            <person name="Chapman S.B."/>
            <person name="Chen Z."/>
            <person name="Dunbar C."/>
            <person name="Freedman E."/>
            <person name="Gearin G."/>
            <person name="Gellesch M."/>
            <person name="Goldberg J."/>
            <person name="Griggs A."/>
            <person name="Gujja S."/>
            <person name="Heiman D."/>
            <person name="Howarth C."/>
            <person name="Larson L."/>
            <person name="Lui A."/>
            <person name="MacDonald P.J.P."/>
            <person name="Montmayeur A."/>
            <person name="Murphy C."/>
            <person name="Neiman D."/>
            <person name="Pearson M."/>
            <person name="Priest M."/>
            <person name="Roberts A."/>
            <person name="Saif S."/>
            <person name="Shea T."/>
            <person name="Shenoy N."/>
            <person name="Sisk P."/>
            <person name="Stolte C."/>
            <person name="Sykes S."/>
            <person name="Wortman J."/>
            <person name="Nusbaum C."/>
            <person name="Birren B."/>
        </authorList>
    </citation>
    <scope>NUCLEOTIDE SEQUENCE [LARGE SCALE GENOMIC DNA]</scope>
    <source>
        <strain evidence="1 2">WAL-17108</strain>
    </source>
</reference>
<protein>
    <submittedName>
        <fullName evidence="1">Uncharacterized protein</fullName>
    </submittedName>
</protein>
<comment type="caution">
    <text evidence="1">The sequence shown here is derived from an EMBL/GenBank/DDBJ whole genome shotgun (WGS) entry which is preliminary data.</text>
</comment>
<dbReference type="EMBL" id="ADLJ01000006">
    <property type="protein sequence ID" value="EHF00306.1"/>
    <property type="molecule type" value="Genomic_DNA"/>
</dbReference>
<dbReference type="Proteomes" id="UP000003763">
    <property type="component" value="Unassembled WGS sequence"/>
</dbReference>
<accession>G5HE79</accession>
<sequence>MVNFLELLKAVCGHDNEVLMVIRGIGCSFSLLLPIKDYKYIPSENTLKLSTETSDSGCFWFENIYQVERGLEYDDEPDYKIYYKGGQADLTFMLY</sequence>
<evidence type="ECO:0000313" key="2">
    <source>
        <dbReference type="Proteomes" id="UP000003763"/>
    </source>
</evidence>
<dbReference type="AlphaFoldDB" id="G5HE79"/>
<organism evidence="1 2">
    <name type="scientific">[Clostridium] citroniae WAL-17108</name>
    <dbReference type="NCBI Taxonomy" id="742733"/>
    <lineage>
        <taxon>Bacteria</taxon>
        <taxon>Bacillati</taxon>
        <taxon>Bacillota</taxon>
        <taxon>Clostridia</taxon>
        <taxon>Lachnospirales</taxon>
        <taxon>Lachnospiraceae</taxon>
        <taxon>Enterocloster</taxon>
    </lineage>
</organism>
<dbReference type="RefSeq" id="WP_007859579.1">
    <property type="nucleotide sequence ID" value="NZ_JH376420.1"/>
</dbReference>
<gene>
    <name evidence="1" type="ORF">HMPREF9469_00891</name>
</gene>
<proteinExistence type="predicted"/>